<keyword evidence="2" id="KW-1185">Reference proteome</keyword>
<evidence type="ECO:0000313" key="1">
    <source>
        <dbReference type="EMBL" id="MBB6004893.1"/>
    </source>
</evidence>
<dbReference type="EMBL" id="JACHKT010000031">
    <property type="protein sequence ID" value="MBB6004893.1"/>
    <property type="molecule type" value="Genomic_DNA"/>
</dbReference>
<dbReference type="AlphaFoldDB" id="A0A841EUZ6"/>
<dbReference type="Proteomes" id="UP000524404">
    <property type="component" value="Unassembled WGS sequence"/>
</dbReference>
<comment type="caution">
    <text evidence="1">The sequence shown here is derived from an EMBL/GenBank/DDBJ whole genome shotgun (WGS) entry which is preliminary data.</text>
</comment>
<organism evidence="1 2">
    <name type="scientific">Arcicella rosea</name>
    <dbReference type="NCBI Taxonomy" id="502909"/>
    <lineage>
        <taxon>Bacteria</taxon>
        <taxon>Pseudomonadati</taxon>
        <taxon>Bacteroidota</taxon>
        <taxon>Cytophagia</taxon>
        <taxon>Cytophagales</taxon>
        <taxon>Flectobacillaceae</taxon>
        <taxon>Arcicella</taxon>
    </lineage>
</organism>
<proteinExistence type="predicted"/>
<sequence>MSHPEFSLEKVNFKRFQCFLDWFSSLLFALMQKVTKKSRIPKLASLKQ</sequence>
<protein>
    <submittedName>
        <fullName evidence="1">Uncharacterized protein</fullName>
    </submittedName>
</protein>
<name>A0A841EUZ6_9BACT</name>
<gene>
    <name evidence="1" type="ORF">HNP25_003563</name>
</gene>
<evidence type="ECO:0000313" key="2">
    <source>
        <dbReference type="Proteomes" id="UP000524404"/>
    </source>
</evidence>
<reference evidence="1 2" key="1">
    <citation type="submission" date="2020-08" db="EMBL/GenBank/DDBJ databases">
        <title>Functional genomics of gut bacteria from endangered species of beetles.</title>
        <authorList>
            <person name="Carlos-Shanley C."/>
        </authorList>
    </citation>
    <scope>NUCLEOTIDE SEQUENCE [LARGE SCALE GENOMIC DNA]</scope>
    <source>
        <strain evidence="1 2">S00070</strain>
    </source>
</reference>
<accession>A0A841EUZ6</accession>